<evidence type="ECO:0000256" key="2">
    <source>
        <dbReference type="SAM" id="Phobius"/>
    </source>
</evidence>
<comment type="caution">
    <text evidence="3">The sequence shown here is derived from an EMBL/GenBank/DDBJ whole genome shotgun (WGS) entry which is preliminary data.</text>
</comment>
<keyword evidence="2" id="KW-1133">Transmembrane helix</keyword>
<keyword evidence="4" id="KW-1185">Reference proteome</keyword>
<feature type="transmembrane region" description="Helical" evidence="2">
    <location>
        <begin position="431"/>
        <end position="458"/>
    </location>
</feature>
<reference evidence="3 4" key="1">
    <citation type="journal article" date="2018" name="Evol. Lett.">
        <title>Horizontal gene cluster transfer increased hallucinogenic mushroom diversity.</title>
        <authorList>
            <person name="Reynolds H.T."/>
            <person name="Vijayakumar V."/>
            <person name="Gluck-Thaler E."/>
            <person name="Korotkin H.B."/>
            <person name="Matheny P.B."/>
            <person name="Slot J.C."/>
        </authorList>
    </citation>
    <scope>NUCLEOTIDE SEQUENCE [LARGE SCALE GENOMIC DNA]</scope>
    <source>
        <strain evidence="3 4">SRW20</strain>
    </source>
</reference>
<name>A0A409YWW2_9AGAR</name>
<protein>
    <recommendedName>
        <fullName evidence="5">WW domain-containing protein</fullName>
    </recommendedName>
</protein>
<sequence length="582" mass="65461">MSRQPSSFVYIPGPSKPSPPAGSLNPIVPQYTGRYDVTTKVQRSPTIIQPGMFLPTRDASPTYMPPHWSAAIHPEGKVYFHRNAGLSIVTDSFMYNSDIGEKICFWAAEAEKRATEKGFLLASSVELYLQVDDEDCNYYFIDRVAQTVFWLEEYETSDLGLHPVVSPSHLKWVLEVQYWAHIENFPMHFGGLPQKSIEELIAVFSHALVDTLTSPLSTFPYGAAETEKFLNLLINSRERIYDGHTVTQVARLWGVIVYNRYETHYGQEQSRLSRDSSILVDEDSEIQWTRGLLSCMTFRSSDPYLKRLDELFVDKFVYGSDWDNFMTQCVKGWQQIAVVSIALLLLHIFCFFLPISPILAFISASLCSISFLASILLIHRHEELATGGATPAHDYLSAVISPRFKFQGVALTFSLPKASFFWAVLTFFSQWFIIISHLISFLLAASCIAIVVSVFLAFQFATSGIQLHRPSFWPLKFWSDKKDEASMAPREGSALLVPKTSCATTAWSKWTSLWFSSATKPPCNLQGPVQQLQALPLLQTTAKGATKRQWNGAKAGGGRALGLFNHMKSHKKSLKLYQIVAV</sequence>
<organism evidence="3 4">
    <name type="scientific">Gymnopilus dilepis</name>
    <dbReference type="NCBI Taxonomy" id="231916"/>
    <lineage>
        <taxon>Eukaryota</taxon>
        <taxon>Fungi</taxon>
        <taxon>Dikarya</taxon>
        <taxon>Basidiomycota</taxon>
        <taxon>Agaricomycotina</taxon>
        <taxon>Agaricomycetes</taxon>
        <taxon>Agaricomycetidae</taxon>
        <taxon>Agaricales</taxon>
        <taxon>Agaricineae</taxon>
        <taxon>Hymenogastraceae</taxon>
        <taxon>Gymnopilus</taxon>
    </lineage>
</organism>
<feature type="transmembrane region" description="Helical" evidence="2">
    <location>
        <begin position="361"/>
        <end position="378"/>
    </location>
</feature>
<feature type="transmembrane region" description="Helical" evidence="2">
    <location>
        <begin position="336"/>
        <end position="355"/>
    </location>
</feature>
<dbReference type="InParanoid" id="A0A409YWW2"/>
<proteinExistence type="predicted"/>
<feature type="region of interest" description="Disordered" evidence="1">
    <location>
        <begin position="1"/>
        <end position="24"/>
    </location>
</feature>
<dbReference type="AlphaFoldDB" id="A0A409YWW2"/>
<accession>A0A409YWW2</accession>
<gene>
    <name evidence="3" type="ORF">CVT26_013448</name>
</gene>
<dbReference type="OrthoDB" id="2674421at2759"/>
<keyword evidence="2" id="KW-0472">Membrane</keyword>
<evidence type="ECO:0000313" key="3">
    <source>
        <dbReference type="EMBL" id="PPR07478.1"/>
    </source>
</evidence>
<evidence type="ECO:0000256" key="1">
    <source>
        <dbReference type="SAM" id="MobiDB-lite"/>
    </source>
</evidence>
<dbReference type="Proteomes" id="UP000284706">
    <property type="component" value="Unassembled WGS sequence"/>
</dbReference>
<evidence type="ECO:0000313" key="4">
    <source>
        <dbReference type="Proteomes" id="UP000284706"/>
    </source>
</evidence>
<keyword evidence="2" id="KW-0812">Transmembrane</keyword>
<evidence type="ECO:0008006" key="5">
    <source>
        <dbReference type="Google" id="ProtNLM"/>
    </source>
</evidence>
<dbReference type="EMBL" id="NHYE01000115">
    <property type="protein sequence ID" value="PPR07478.1"/>
    <property type="molecule type" value="Genomic_DNA"/>
</dbReference>